<feature type="domain" description="Helicase C-terminal" evidence="10">
    <location>
        <begin position="237"/>
        <end position="362"/>
    </location>
</feature>
<keyword evidence="6" id="KW-0694">RNA-binding</keyword>
<keyword evidence="2 8" id="KW-0547">Nucleotide-binding</keyword>
<protein>
    <recommendedName>
        <fullName evidence="1">RNA helicase</fullName>
        <ecNumber evidence="1">3.6.4.13</ecNumber>
    </recommendedName>
</protein>
<dbReference type="GO" id="GO:0000398">
    <property type="term" value="P:mRNA splicing, via spliceosome"/>
    <property type="evidence" value="ECO:0000318"/>
    <property type="project" value="GO_Central"/>
</dbReference>
<evidence type="ECO:0000256" key="5">
    <source>
        <dbReference type="ARBA" id="ARBA00022840"/>
    </source>
</evidence>
<dbReference type="Pfam" id="PF00270">
    <property type="entry name" value="DEAD"/>
    <property type="match status" value="2"/>
</dbReference>
<feature type="domain" description="Helicase ATP-binding" evidence="9">
    <location>
        <begin position="33"/>
        <end position="210"/>
    </location>
</feature>
<evidence type="ECO:0000256" key="1">
    <source>
        <dbReference type="ARBA" id="ARBA00012552"/>
    </source>
</evidence>
<evidence type="ECO:0000256" key="3">
    <source>
        <dbReference type="ARBA" id="ARBA00022801"/>
    </source>
</evidence>
<evidence type="ECO:0000256" key="8">
    <source>
        <dbReference type="RuleBase" id="RU000492"/>
    </source>
</evidence>
<dbReference type="AlphaFoldDB" id="A0A8I6W419"/>
<dbReference type="Proteomes" id="UP000011116">
    <property type="component" value="Chromosome 1H"/>
</dbReference>
<dbReference type="GO" id="GO:0003729">
    <property type="term" value="F:mRNA binding"/>
    <property type="evidence" value="ECO:0000318"/>
    <property type="project" value="GO_Central"/>
</dbReference>
<dbReference type="GO" id="GO:0003724">
    <property type="term" value="F:RNA helicase activity"/>
    <property type="evidence" value="ECO:0007669"/>
    <property type="project" value="UniProtKB-EC"/>
</dbReference>
<evidence type="ECO:0000259" key="10">
    <source>
        <dbReference type="PROSITE" id="PS51194"/>
    </source>
</evidence>
<dbReference type="GO" id="GO:0071013">
    <property type="term" value="C:catalytic step 2 spliceosome"/>
    <property type="evidence" value="ECO:0000318"/>
    <property type="project" value="GO_Central"/>
</dbReference>
<evidence type="ECO:0000259" key="11">
    <source>
        <dbReference type="PROSITE" id="PS51195"/>
    </source>
</evidence>
<proteinExistence type="inferred from homology"/>
<keyword evidence="13" id="KW-1185">Reference proteome</keyword>
<evidence type="ECO:0000313" key="13">
    <source>
        <dbReference type="Proteomes" id="UP000011116"/>
    </source>
</evidence>
<dbReference type="SMR" id="A0A8I6W419"/>
<dbReference type="CDD" id="cd18787">
    <property type="entry name" value="SF2_C_DEAD"/>
    <property type="match status" value="1"/>
</dbReference>
<dbReference type="PROSITE" id="PS51195">
    <property type="entry name" value="Q_MOTIF"/>
    <property type="match status" value="1"/>
</dbReference>
<evidence type="ECO:0000259" key="9">
    <source>
        <dbReference type="PROSITE" id="PS51192"/>
    </source>
</evidence>
<dbReference type="SMART" id="SM00487">
    <property type="entry name" value="DEXDc"/>
    <property type="match status" value="1"/>
</dbReference>
<dbReference type="SMART" id="SM00490">
    <property type="entry name" value="HELICc"/>
    <property type="match status" value="1"/>
</dbReference>
<feature type="domain" description="DEAD-box RNA helicase Q" evidence="11">
    <location>
        <begin position="2"/>
        <end position="30"/>
    </location>
</feature>
<keyword evidence="3 8" id="KW-0378">Hydrolase</keyword>
<dbReference type="Gene3D" id="3.40.50.300">
    <property type="entry name" value="P-loop containing nucleotide triphosphate hydrolases"/>
    <property type="match status" value="2"/>
</dbReference>
<dbReference type="InterPro" id="IPR027417">
    <property type="entry name" value="P-loop_NTPase"/>
</dbReference>
<dbReference type="InterPro" id="IPR000629">
    <property type="entry name" value="RNA-helicase_DEAD-box_CS"/>
</dbReference>
<dbReference type="Gramene" id="HORVU.MOREX.r3.1HG0009870.1">
    <property type="protein sequence ID" value="HORVU.MOREX.r3.1HG0009870.1.CDS1"/>
    <property type="gene ID" value="HORVU.MOREX.r3.1HG0009870"/>
</dbReference>
<dbReference type="GO" id="GO:0005524">
    <property type="term" value="F:ATP binding"/>
    <property type="evidence" value="ECO:0007669"/>
    <property type="project" value="UniProtKB-KW"/>
</dbReference>
<dbReference type="EC" id="3.6.4.13" evidence="1"/>
<organism evidence="12 13">
    <name type="scientific">Hordeum vulgare subsp. vulgare</name>
    <name type="common">Domesticated barley</name>
    <dbReference type="NCBI Taxonomy" id="112509"/>
    <lineage>
        <taxon>Eukaryota</taxon>
        <taxon>Viridiplantae</taxon>
        <taxon>Streptophyta</taxon>
        <taxon>Embryophyta</taxon>
        <taxon>Tracheophyta</taxon>
        <taxon>Spermatophyta</taxon>
        <taxon>Magnoliopsida</taxon>
        <taxon>Liliopsida</taxon>
        <taxon>Poales</taxon>
        <taxon>Poaceae</taxon>
        <taxon>BOP clade</taxon>
        <taxon>Pooideae</taxon>
        <taxon>Triticodae</taxon>
        <taxon>Triticeae</taxon>
        <taxon>Hordeinae</taxon>
        <taxon>Hordeum</taxon>
    </lineage>
</organism>
<dbReference type="PROSITE" id="PS51194">
    <property type="entry name" value="HELICASE_CTER"/>
    <property type="match status" value="1"/>
</dbReference>
<reference evidence="12" key="2">
    <citation type="submission" date="2020-10" db="EMBL/GenBank/DDBJ databases">
        <authorList>
            <person name="Scholz U."/>
            <person name="Mascher M."/>
            <person name="Fiebig A."/>
        </authorList>
    </citation>
    <scope>NUCLEOTIDE SEQUENCE [LARGE SCALE GENOMIC DNA]</scope>
    <source>
        <strain evidence="12">cv. Morex</strain>
    </source>
</reference>
<dbReference type="GO" id="GO:0016787">
    <property type="term" value="F:hydrolase activity"/>
    <property type="evidence" value="ECO:0007669"/>
    <property type="project" value="UniProtKB-KW"/>
</dbReference>
<sequence length="362" mass="40198">MRSWVKSRLGAELLRNVDRAGYIKPTPIQMVAVPLVLQRRDVIGVAQTSSGKTAAFVLPMLAYIAGMPPPTNHSQADEGPYALVLAPTRELAQQIERETVKLAAFLGIRVVSMVGGKADGLLDCVESRYAILNRCNYVVLDEADRMIDMGFEPHVVGVLDEMPLSHLKPENVDEELDEARTYMTTHMFSATMPPAMERLARKYLRNPVAVTGGFAGKAADLVTQNVVMVKVQERMPRLTRILADLGKDRRTTIVFCNTKNSVEKLTNELEYAGLSRVTALHGGKSQDERKASLDRFRNGRFYTLVATDLAARGIDVPEVAHVINYEMPSSIDLYTHRIGRTGRARMKGLSTSFLTMEDTDIF</sequence>
<dbReference type="Pfam" id="PF00271">
    <property type="entry name" value="Helicase_C"/>
    <property type="match status" value="1"/>
</dbReference>
<evidence type="ECO:0000256" key="7">
    <source>
        <dbReference type="PROSITE-ProRule" id="PRU00552"/>
    </source>
</evidence>
<dbReference type="SUPFAM" id="SSF52540">
    <property type="entry name" value="P-loop containing nucleoside triphosphate hydrolases"/>
    <property type="match status" value="1"/>
</dbReference>
<evidence type="ECO:0000256" key="6">
    <source>
        <dbReference type="ARBA" id="ARBA00022884"/>
    </source>
</evidence>
<dbReference type="EnsemblPlants" id="HORVU.MOREX.r3.1HG0009870.1">
    <property type="protein sequence ID" value="HORVU.MOREX.r3.1HG0009870.1.CDS1"/>
    <property type="gene ID" value="HORVU.MOREX.r3.1HG0009870"/>
</dbReference>
<dbReference type="PANTHER" id="PTHR47958">
    <property type="entry name" value="ATP-DEPENDENT RNA HELICASE DBP3"/>
    <property type="match status" value="1"/>
</dbReference>
<dbReference type="PROSITE" id="PS00039">
    <property type="entry name" value="DEAD_ATP_HELICASE"/>
    <property type="match status" value="1"/>
</dbReference>
<evidence type="ECO:0000256" key="4">
    <source>
        <dbReference type="ARBA" id="ARBA00022806"/>
    </source>
</evidence>
<dbReference type="InterPro" id="IPR014001">
    <property type="entry name" value="Helicase_ATP-bd"/>
</dbReference>
<feature type="short sequence motif" description="Q motif" evidence="7">
    <location>
        <begin position="2"/>
        <end position="30"/>
    </location>
</feature>
<comment type="similarity">
    <text evidence="8">Belongs to the DEAD box helicase family.</text>
</comment>
<accession>A0A8I6W419</accession>
<dbReference type="InterPro" id="IPR014014">
    <property type="entry name" value="RNA_helicase_DEAD_Q_motif"/>
</dbReference>
<reference evidence="12" key="3">
    <citation type="submission" date="2022-01" db="UniProtKB">
        <authorList>
            <consortium name="EnsemblPlants"/>
        </authorList>
    </citation>
    <scope>IDENTIFICATION</scope>
    <source>
        <strain evidence="12">subsp. vulgare</strain>
    </source>
</reference>
<dbReference type="PROSITE" id="PS51192">
    <property type="entry name" value="HELICASE_ATP_BIND_1"/>
    <property type="match status" value="1"/>
</dbReference>
<keyword evidence="5 8" id="KW-0067">ATP-binding</keyword>
<dbReference type="InterPro" id="IPR011545">
    <property type="entry name" value="DEAD/DEAH_box_helicase_dom"/>
</dbReference>
<evidence type="ECO:0000313" key="12">
    <source>
        <dbReference type="EnsemblPlants" id="HORVU.MOREX.r3.1HG0009870.1.CDS1"/>
    </source>
</evidence>
<dbReference type="InterPro" id="IPR001650">
    <property type="entry name" value="Helicase_C-like"/>
</dbReference>
<name>A0A8I6W419_HORVV</name>
<evidence type="ECO:0000256" key="2">
    <source>
        <dbReference type="ARBA" id="ARBA00022741"/>
    </source>
</evidence>
<reference evidence="13" key="1">
    <citation type="journal article" date="2012" name="Nature">
        <title>A physical, genetic and functional sequence assembly of the barley genome.</title>
        <authorList>
            <consortium name="The International Barley Genome Sequencing Consortium"/>
            <person name="Mayer K.F."/>
            <person name="Waugh R."/>
            <person name="Brown J.W."/>
            <person name="Schulman A."/>
            <person name="Langridge P."/>
            <person name="Platzer M."/>
            <person name="Fincher G.B."/>
            <person name="Muehlbauer G.J."/>
            <person name="Sato K."/>
            <person name="Close T.J."/>
            <person name="Wise R.P."/>
            <person name="Stein N."/>
        </authorList>
    </citation>
    <scope>NUCLEOTIDE SEQUENCE [LARGE SCALE GENOMIC DNA]</scope>
    <source>
        <strain evidence="13">cv. Morex</strain>
    </source>
</reference>
<keyword evidence="4 8" id="KW-0347">Helicase</keyword>